<dbReference type="PANTHER" id="PTHR23316">
    <property type="entry name" value="IMPORTIN ALPHA"/>
    <property type="match status" value="1"/>
</dbReference>
<dbReference type="InterPro" id="IPR016024">
    <property type="entry name" value="ARM-type_fold"/>
</dbReference>
<evidence type="ECO:0000256" key="2">
    <source>
        <dbReference type="ARBA" id="ARBA00022448"/>
    </source>
</evidence>
<keyword evidence="2" id="KW-0813">Transport</keyword>
<keyword evidence="3" id="KW-0653">Protein transport</keyword>
<sequence length="184" mass="20655">MRAVGNILSGNDEQCQKVLGLDPLSYFPTLAFFSDTELREEILFILRASSRSQMWVQAFINVGLLAKITEILGRGEMHEKAVAAMVISNLTINCNEEQLLVLIAEDILQPFCDLLTSQFDQLSRTVLNGLRNMFEVSHSLADKVAQTIDECGGLAKIEILQTHEDVQIYQLALNIIERYFGCET</sequence>
<evidence type="ECO:0000313" key="5">
    <source>
        <dbReference type="Proteomes" id="UP001059596"/>
    </source>
</evidence>
<comment type="caution">
    <text evidence="4">The sequence shown here is derived from an EMBL/GenBank/DDBJ whole genome shotgun (WGS) entry which is preliminary data.</text>
</comment>
<dbReference type="EMBL" id="JAMKOV010000004">
    <property type="protein sequence ID" value="KAI8040308.1"/>
    <property type="molecule type" value="Genomic_DNA"/>
</dbReference>
<organism evidence="4 5">
    <name type="scientific">Drosophila gunungcola</name>
    <name type="common">fruit fly</name>
    <dbReference type="NCBI Taxonomy" id="103775"/>
    <lineage>
        <taxon>Eukaryota</taxon>
        <taxon>Metazoa</taxon>
        <taxon>Ecdysozoa</taxon>
        <taxon>Arthropoda</taxon>
        <taxon>Hexapoda</taxon>
        <taxon>Insecta</taxon>
        <taxon>Pterygota</taxon>
        <taxon>Neoptera</taxon>
        <taxon>Endopterygota</taxon>
        <taxon>Diptera</taxon>
        <taxon>Brachycera</taxon>
        <taxon>Muscomorpha</taxon>
        <taxon>Ephydroidea</taxon>
        <taxon>Drosophilidae</taxon>
        <taxon>Drosophila</taxon>
        <taxon>Sophophora</taxon>
    </lineage>
</organism>
<dbReference type="Pfam" id="PF16186">
    <property type="entry name" value="Arm_3"/>
    <property type="match status" value="1"/>
</dbReference>
<name>A0A9P9YNL9_9MUSC</name>
<dbReference type="AlphaFoldDB" id="A0A9P9YNL9"/>
<keyword evidence="5" id="KW-1185">Reference proteome</keyword>
<proteinExistence type="inferred from homology"/>
<dbReference type="Proteomes" id="UP001059596">
    <property type="component" value="Unassembled WGS sequence"/>
</dbReference>
<dbReference type="Gene3D" id="1.25.10.10">
    <property type="entry name" value="Leucine-rich Repeat Variant"/>
    <property type="match status" value="1"/>
</dbReference>
<accession>A0A9P9YNL9</accession>
<dbReference type="SUPFAM" id="SSF48371">
    <property type="entry name" value="ARM repeat"/>
    <property type="match status" value="1"/>
</dbReference>
<protein>
    <submittedName>
        <fullName evidence="4">Uncharacterized protein</fullName>
    </submittedName>
</protein>
<dbReference type="GO" id="GO:0015031">
    <property type="term" value="P:protein transport"/>
    <property type="evidence" value="ECO:0007669"/>
    <property type="project" value="UniProtKB-KW"/>
</dbReference>
<dbReference type="OrthoDB" id="7204603at2759"/>
<gene>
    <name evidence="4" type="ORF">M5D96_006248</name>
</gene>
<dbReference type="InterPro" id="IPR011989">
    <property type="entry name" value="ARM-like"/>
</dbReference>
<dbReference type="InterPro" id="IPR032413">
    <property type="entry name" value="Arm_3"/>
</dbReference>
<evidence type="ECO:0000256" key="1">
    <source>
        <dbReference type="ARBA" id="ARBA00010394"/>
    </source>
</evidence>
<evidence type="ECO:0000313" key="4">
    <source>
        <dbReference type="EMBL" id="KAI8040308.1"/>
    </source>
</evidence>
<evidence type="ECO:0000256" key="3">
    <source>
        <dbReference type="ARBA" id="ARBA00022927"/>
    </source>
</evidence>
<comment type="similarity">
    <text evidence="1">Belongs to the importin alpha family.</text>
</comment>
<reference evidence="4" key="1">
    <citation type="journal article" date="2023" name="Genome Biol. Evol.">
        <title>Long-read-based Genome Assembly of Drosophila gunungcola Reveals Fewer Chemosensory Genes in Flower-breeding Species.</title>
        <authorList>
            <person name="Negi A."/>
            <person name="Liao B.Y."/>
            <person name="Yeh S.D."/>
        </authorList>
    </citation>
    <scope>NUCLEOTIDE SEQUENCE</scope>
    <source>
        <strain evidence="4">Sukarami</strain>
    </source>
</reference>